<dbReference type="EMBL" id="MU006295">
    <property type="protein sequence ID" value="KAF2853355.1"/>
    <property type="molecule type" value="Genomic_DNA"/>
</dbReference>
<dbReference type="OrthoDB" id="4937900at2759"/>
<name>A0A6A7BFU5_9PLEO</name>
<dbReference type="AlphaFoldDB" id="A0A6A7BFU5"/>
<proteinExistence type="predicted"/>
<accession>A0A6A7BFU5</accession>
<reference evidence="1" key="1">
    <citation type="submission" date="2020-01" db="EMBL/GenBank/DDBJ databases">
        <authorList>
            <consortium name="DOE Joint Genome Institute"/>
            <person name="Haridas S."/>
            <person name="Albert R."/>
            <person name="Binder M."/>
            <person name="Bloem J."/>
            <person name="Labutti K."/>
            <person name="Salamov A."/>
            <person name="Andreopoulos B."/>
            <person name="Baker S.E."/>
            <person name="Barry K."/>
            <person name="Bills G."/>
            <person name="Bluhm B.H."/>
            <person name="Cannon C."/>
            <person name="Castanera R."/>
            <person name="Culley D.E."/>
            <person name="Daum C."/>
            <person name="Ezra D."/>
            <person name="Gonzalez J.B."/>
            <person name="Henrissat B."/>
            <person name="Kuo A."/>
            <person name="Liang C."/>
            <person name="Lipzen A."/>
            <person name="Lutzoni F."/>
            <person name="Magnuson J."/>
            <person name="Mondo S."/>
            <person name="Nolan M."/>
            <person name="Ohm R."/>
            <person name="Pangilinan J."/>
            <person name="Park H.-J."/>
            <person name="Ramirez L."/>
            <person name="Alfaro M."/>
            <person name="Sun H."/>
            <person name="Tritt A."/>
            <person name="Yoshinaga Y."/>
            <person name="Zwiers L.-H."/>
            <person name="Turgeon B.G."/>
            <person name="Goodwin S.B."/>
            <person name="Spatafora J.W."/>
            <person name="Crous P.W."/>
            <person name="Grigoriev I.V."/>
        </authorList>
    </citation>
    <scope>NUCLEOTIDE SEQUENCE</scope>
    <source>
        <strain evidence="1">IPT5</strain>
    </source>
</reference>
<evidence type="ECO:0000313" key="1">
    <source>
        <dbReference type="EMBL" id="KAF2853355.1"/>
    </source>
</evidence>
<evidence type="ECO:0000313" key="2">
    <source>
        <dbReference type="Proteomes" id="UP000799423"/>
    </source>
</evidence>
<protein>
    <submittedName>
        <fullName evidence="1">Uncharacterized protein</fullName>
    </submittedName>
</protein>
<sequence>MSAGANYIDLLCQNNLVAKALLMHYGVLLARTEGIWWARLAGEKIVNDMAQVLKGSWDGSVKMVEWCRSNMRR</sequence>
<gene>
    <name evidence="1" type="ORF">T440DRAFT_390061</name>
</gene>
<dbReference type="Proteomes" id="UP000799423">
    <property type="component" value="Unassembled WGS sequence"/>
</dbReference>
<keyword evidence="2" id="KW-1185">Reference proteome</keyword>
<organism evidence="1 2">
    <name type="scientific">Plenodomus tracheiphilus IPT5</name>
    <dbReference type="NCBI Taxonomy" id="1408161"/>
    <lineage>
        <taxon>Eukaryota</taxon>
        <taxon>Fungi</taxon>
        <taxon>Dikarya</taxon>
        <taxon>Ascomycota</taxon>
        <taxon>Pezizomycotina</taxon>
        <taxon>Dothideomycetes</taxon>
        <taxon>Pleosporomycetidae</taxon>
        <taxon>Pleosporales</taxon>
        <taxon>Pleosporineae</taxon>
        <taxon>Leptosphaeriaceae</taxon>
        <taxon>Plenodomus</taxon>
    </lineage>
</organism>